<name>A0ABX1IXU6_9PSEU</name>
<dbReference type="EMBL" id="JAAXLS010000002">
    <property type="protein sequence ID" value="NKQ52139.1"/>
    <property type="molecule type" value="Genomic_DNA"/>
</dbReference>
<evidence type="ECO:0008006" key="4">
    <source>
        <dbReference type="Google" id="ProtNLM"/>
    </source>
</evidence>
<keyword evidence="3" id="KW-1185">Reference proteome</keyword>
<evidence type="ECO:0000256" key="1">
    <source>
        <dbReference type="SAM" id="Phobius"/>
    </source>
</evidence>
<protein>
    <recommendedName>
        <fullName evidence="4">Sugar ABC transporter permease</fullName>
    </recommendedName>
</protein>
<keyword evidence="1" id="KW-1133">Transmembrane helix</keyword>
<dbReference type="Proteomes" id="UP000715441">
    <property type="component" value="Unassembled WGS sequence"/>
</dbReference>
<organism evidence="2 3">
    <name type="scientific">Amycolatopsis acididurans</name>
    <dbReference type="NCBI Taxonomy" id="2724524"/>
    <lineage>
        <taxon>Bacteria</taxon>
        <taxon>Bacillati</taxon>
        <taxon>Actinomycetota</taxon>
        <taxon>Actinomycetes</taxon>
        <taxon>Pseudonocardiales</taxon>
        <taxon>Pseudonocardiaceae</taxon>
        <taxon>Amycolatopsis</taxon>
    </lineage>
</organism>
<gene>
    <name evidence="2" type="ORF">HFP15_04505</name>
</gene>
<proteinExistence type="predicted"/>
<accession>A0ABX1IXU6</accession>
<evidence type="ECO:0000313" key="3">
    <source>
        <dbReference type="Proteomes" id="UP000715441"/>
    </source>
</evidence>
<dbReference type="RefSeq" id="WP_168511732.1">
    <property type="nucleotide sequence ID" value="NZ_JAAXLS010000002.1"/>
</dbReference>
<comment type="caution">
    <text evidence="2">The sequence shown here is derived from an EMBL/GenBank/DDBJ whole genome shotgun (WGS) entry which is preliminary data.</text>
</comment>
<feature type="transmembrane region" description="Helical" evidence="1">
    <location>
        <begin position="12"/>
        <end position="32"/>
    </location>
</feature>
<keyword evidence="1" id="KW-0472">Membrane</keyword>
<evidence type="ECO:0000313" key="2">
    <source>
        <dbReference type="EMBL" id="NKQ52139.1"/>
    </source>
</evidence>
<keyword evidence="1" id="KW-0812">Transmembrane</keyword>
<sequence>MSQTLSSRGTARGLALAVLCAQTLMIILDVTIRLYTFSRVRAGGE</sequence>
<reference evidence="2 3" key="1">
    <citation type="submission" date="2020-04" db="EMBL/GenBank/DDBJ databases">
        <title>Novel species.</title>
        <authorList>
            <person name="Teo W.F.A."/>
            <person name="Lipun K."/>
            <person name="Srisuk N."/>
            <person name="Duangmal K."/>
        </authorList>
    </citation>
    <scope>NUCLEOTIDE SEQUENCE [LARGE SCALE GENOMIC DNA]</scope>
    <source>
        <strain evidence="2 3">K13G38</strain>
    </source>
</reference>